<dbReference type="GeneID" id="28894121"/>
<reference evidence="2 3" key="1">
    <citation type="journal article" date="2016" name="Fungal Biol.">
        <title>The genome of Xylona heveae provides a window into fungal endophytism.</title>
        <authorList>
            <person name="Gazis R."/>
            <person name="Kuo A."/>
            <person name="Riley R."/>
            <person name="LaButti K."/>
            <person name="Lipzen A."/>
            <person name="Lin J."/>
            <person name="Amirebrahimi M."/>
            <person name="Hesse C.N."/>
            <person name="Spatafora J.W."/>
            <person name="Henrissat B."/>
            <person name="Hainaut M."/>
            <person name="Grigoriev I.V."/>
            <person name="Hibbett D.S."/>
        </authorList>
    </citation>
    <scope>NUCLEOTIDE SEQUENCE [LARGE SCALE GENOMIC DNA]</scope>
    <source>
        <strain evidence="2 3">TC161</strain>
    </source>
</reference>
<keyword evidence="1" id="KW-1133">Transmembrane helix</keyword>
<protein>
    <submittedName>
        <fullName evidence="2">Uncharacterized protein</fullName>
    </submittedName>
</protein>
<organism evidence="2 3">
    <name type="scientific">Xylona heveae (strain CBS 132557 / TC161)</name>
    <dbReference type="NCBI Taxonomy" id="1328760"/>
    <lineage>
        <taxon>Eukaryota</taxon>
        <taxon>Fungi</taxon>
        <taxon>Dikarya</taxon>
        <taxon>Ascomycota</taxon>
        <taxon>Pezizomycotina</taxon>
        <taxon>Xylonomycetes</taxon>
        <taxon>Xylonales</taxon>
        <taxon>Xylonaceae</taxon>
        <taxon>Xylona</taxon>
    </lineage>
</organism>
<accession>A0A165HIZ8</accession>
<keyword evidence="1" id="KW-0472">Membrane</keyword>
<dbReference type="EMBL" id="KV407457">
    <property type="protein sequence ID" value="KZF23590.1"/>
    <property type="molecule type" value="Genomic_DNA"/>
</dbReference>
<keyword evidence="3" id="KW-1185">Reference proteome</keyword>
<evidence type="ECO:0000256" key="1">
    <source>
        <dbReference type="SAM" id="Phobius"/>
    </source>
</evidence>
<keyword evidence="1" id="KW-0812">Transmembrane</keyword>
<feature type="transmembrane region" description="Helical" evidence="1">
    <location>
        <begin position="12"/>
        <end position="35"/>
    </location>
</feature>
<dbReference type="Proteomes" id="UP000076632">
    <property type="component" value="Unassembled WGS sequence"/>
</dbReference>
<proteinExistence type="predicted"/>
<dbReference type="AlphaFoldDB" id="A0A165HIZ8"/>
<evidence type="ECO:0000313" key="2">
    <source>
        <dbReference type="EMBL" id="KZF23590.1"/>
    </source>
</evidence>
<dbReference type="InParanoid" id="A0A165HIZ8"/>
<sequence>MFHGCPPAGCTGVSGILVLVSGIVASPIFLLPILFTFWSIPLVGYSDEINAQLVLFLLCAYIIHTAATLFFSFSCSLVLFSLHTETKWIKRHV</sequence>
<name>A0A165HIZ8_XYLHT</name>
<gene>
    <name evidence="2" type="ORF">L228DRAFT_120227</name>
</gene>
<evidence type="ECO:0000313" key="3">
    <source>
        <dbReference type="Proteomes" id="UP000076632"/>
    </source>
</evidence>
<dbReference type="RefSeq" id="XP_018189145.1">
    <property type="nucleotide sequence ID" value="XM_018328984.1"/>
</dbReference>
<feature type="transmembrane region" description="Helical" evidence="1">
    <location>
        <begin position="55"/>
        <end position="82"/>
    </location>
</feature>